<dbReference type="EMBL" id="CP091957">
    <property type="protein sequence ID" value="UOG55860.1"/>
    <property type="molecule type" value="Genomic_DNA"/>
</dbReference>
<sequence>MAKNFLLFVWIILTVPACSTQEGKRNEEFLFPLLLLQQSLESNQDNAENYDRDVQIITNTSPPPLTWYTFDLSYTEEDLNAYVTHLRAQIAKYPRGYWIKAKAEKIYLVKYINGTNGGAGARGLSLGSENSIYFAVGEGIASCNNGCEEDLISTIHHELMHNVDHSKFGPSYYRISDEWDALNPIGFQYGSVSNSGAEAAVWTHLIHPRPGFLSYYGTVNKLEDRAIFASAIFSNLQQFQSDTLVNFCQADPILATKTRKIITQMNEFWPFPGAENSFWKIKTSETAAACN</sequence>
<protein>
    <recommendedName>
        <fullName evidence="3">Lipoprotein</fullName>
    </recommendedName>
</protein>
<dbReference type="NCBIfam" id="NF047804">
    <property type="entry name" value="LIC13305_lipo"/>
    <property type="match status" value="1"/>
</dbReference>
<dbReference type="Proteomes" id="UP000829829">
    <property type="component" value="Chromosome 1"/>
</dbReference>
<dbReference type="Gene3D" id="3.40.390.70">
    <property type="match status" value="1"/>
</dbReference>
<reference evidence="1" key="1">
    <citation type="submission" date="2022-02" db="EMBL/GenBank/DDBJ databases">
        <title>The genetically variable rfb locus in Leptospira is a mobile cassette and a molecular signature of serovar identity.</title>
        <authorList>
            <person name="Nieves C."/>
            <person name="Vincent A.T."/>
            <person name="Zarantonelli L."/>
            <person name="Picardeau M."/>
            <person name="Veyrier F.J."/>
            <person name="Buschiazzo A."/>
        </authorList>
    </citation>
    <scope>NUCLEOTIDE SEQUENCE</scope>
    <source>
        <strain evidence="1">IP1512017</strain>
    </source>
</reference>
<accession>A0AAE9K786</accession>
<gene>
    <name evidence="1" type="ORF">MAL03_13450</name>
</gene>
<dbReference type="RefSeq" id="WP_243815296.1">
    <property type="nucleotide sequence ID" value="NZ_CP091957.1"/>
</dbReference>
<dbReference type="AlphaFoldDB" id="A0AAE9K786"/>
<proteinExistence type="predicted"/>
<evidence type="ECO:0008006" key="3">
    <source>
        <dbReference type="Google" id="ProtNLM"/>
    </source>
</evidence>
<evidence type="ECO:0000313" key="1">
    <source>
        <dbReference type="EMBL" id="UOG55860.1"/>
    </source>
</evidence>
<organism evidence="1 2">
    <name type="scientific">Leptospira noguchii</name>
    <dbReference type="NCBI Taxonomy" id="28182"/>
    <lineage>
        <taxon>Bacteria</taxon>
        <taxon>Pseudomonadati</taxon>
        <taxon>Spirochaetota</taxon>
        <taxon>Spirochaetia</taxon>
        <taxon>Leptospirales</taxon>
        <taxon>Leptospiraceae</taxon>
        <taxon>Leptospira</taxon>
    </lineage>
</organism>
<name>A0AAE9K786_9LEPT</name>
<evidence type="ECO:0000313" key="2">
    <source>
        <dbReference type="Proteomes" id="UP000829829"/>
    </source>
</evidence>